<feature type="region of interest" description="Disordered" evidence="1">
    <location>
        <begin position="1"/>
        <end position="31"/>
    </location>
</feature>
<organism evidence="2 3">
    <name type="scientific">Acrobeloides nanus</name>
    <dbReference type="NCBI Taxonomy" id="290746"/>
    <lineage>
        <taxon>Eukaryota</taxon>
        <taxon>Metazoa</taxon>
        <taxon>Ecdysozoa</taxon>
        <taxon>Nematoda</taxon>
        <taxon>Chromadorea</taxon>
        <taxon>Rhabditida</taxon>
        <taxon>Tylenchina</taxon>
        <taxon>Cephalobomorpha</taxon>
        <taxon>Cephaloboidea</taxon>
        <taxon>Cephalobidae</taxon>
        <taxon>Acrobeloides</taxon>
    </lineage>
</organism>
<reference evidence="3" key="1">
    <citation type="submission" date="2022-11" db="UniProtKB">
        <authorList>
            <consortium name="WormBaseParasite"/>
        </authorList>
    </citation>
    <scope>IDENTIFICATION</scope>
</reference>
<evidence type="ECO:0000313" key="3">
    <source>
        <dbReference type="WBParaSite" id="ACRNAN_scaffold2690.g28822.t1"/>
    </source>
</evidence>
<name>A0A914DH81_9BILA</name>
<keyword evidence="2" id="KW-1185">Reference proteome</keyword>
<feature type="compositionally biased region" description="Basic and acidic residues" evidence="1">
    <location>
        <begin position="1"/>
        <end position="14"/>
    </location>
</feature>
<dbReference type="AlphaFoldDB" id="A0A914DH81"/>
<dbReference type="Proteomes" id="UP000887540">
    <property type="component" value="Unplaced"/>
</dbReference>
<feature type="compositionally biased region" description="Polar residues" evidence="1">
    <location>
        <begin position="16"/>
        <end position="29"/>
    </location>
</feature>
<dbReference type="WBParaSite" id="ACRNAN_scaffold2690.g28822.t1">
    <property type="protein sequence ID" value="ACRNAN_scaffold2690.g28822.t1"/>
    <property type="gene ID" value="ACRNAN_scaffold2690.g28822"/>
</dbReference>
<proteinExistence type="predicted"/>
<sequence>MEGHEDEVIIDRHNKSLGSSSPNTGGIQRNSERIHIPANVNWGYAAELKKKPNVWRFRSDEEAQDEWEKVNAYGGGELNNAAMYSKSVTARGKYRRKECLGLISKAYENIKKLR</sequence>
<accession>A0A914DH81</accession>
<protein>
    <submittedName>
        <fullName evidence="3">Uncharacterized protein</fullName>
    </submittedName>
</protein>
<evidence type="ECO:0000256" key="1">
    <source>
        <dbReference type="SAM" id="MobiDB-lite"/>
    </source>
</evidence>
<evidence type="ECO:0000313" key="2">
    <source>
        <dbReference type="Proteomes" id="UP000887540"/>
    </source>
</evidence>